<dbReference type="PROSITE" id="PS50045">
    <property type="entry name" value="SIGMA54_INTERACT_4"/>
    <property type="match status" value="1"/>
</dbReference>
<dbReference type="InterPro" id="IPR025662">
    <property type="entry name" value="Sigma_54_int_dom_ATP-bd_1"/>
</dbReference>
<dbReference type="PROSITE" id="PS00688">
    <property type="entry name" value="SIGMA54_INTERACT_3"/>
    <property type="match status" value="1"/>
</dbReference>
<dbReference type="CDD" id="cd00060">
    <property type="entry name" value="FHA"/>
    <property type="match status" value="1"/>
</dbReference>
<evidence type="ECO:0000313" key="9">
    <source>
        <dbReference type="Proteomes" id="UP000034883"/>
    </source>
</evidence>
<dbReference type="Gene3D" id="1.10.10.60">
    <property type="entry name" value="Homeodomain-like"/>
    <property type="match status" value="1"/>
</dbReference>
<keyword evidence="2" id="KW-0067">ATP-binding</keyword>
<evidence type="ECO:0000256" key="3">
    <source>
        <dbReference type="ARBA" id="ARBA00023015"/>
    </source>
</evidence>
<dbReference type="InterPro" id="IPR000253">
    <property type="entry name" value="FHA_dom"/>
</dbReference>
<sequence>MSDGKTVPTRRTGVPVRAVRVTVVTGPDAGRACESHDEPITVGTADGNSLVLSDRAVSRYHLELRGRGDRILLTDLATTNGTSVGGALVEDASVALASGTTVRLGQTELRVDGGEVVLVDVPGNDGAAGIVGRTVVMRRLLDRIAGLATKDAPVLLLGESGTGKELLARALHEGIASEPGTRRDRPFVTVDCGAVPPSLFASELFGHERGAFTGADRAYPGALERADGGTLFLDEIGELPAELQASLLGVLERRRVRRVGGRDERAIDVRLVSATHRDLRADVNAGRFRLDLYYRIGVVTVRVPPLRERVEDVPLLVERFLRASGYEGEVSALFSPAVMRELRAHRWPGNVRELRNVVTAALAVGETPELVAGERSEEAAGSDDDVIGRVLGLPYKEARKRLVDAFEVRYVRALLEKTGGNVRAAAREGEMDRSYLNDLIKRHGIRE</sequence>
<evidence type="ECO:0000259" key="6">
    <source>
        <dbReference type="PROSITE" id="PS50006"/>
    </source>
</evidence>
<dbReference type="GO" id="GO:0005524">
    <property type="term" value="F:ATP binding"/>
    <property type="evidence" value="ECO:0007669"/>
    <property type="project" value="UniProtKB-KW"/>
</dbReference>
<dbReference type="Gene3D" id="1.10.8.60">
    <property type="match status" value="1"/>
</dbReference>
<dbReference type="Proteomes" id="UP000034883">
    <property type="component" value="Chromosome"/>
</dbReference>
<dbReference type="Pfam" id="PF25601">
    <property type="entry name" value="AAA_lid_14"/>
    <property type="match status" value="1"/>
</dbReference>
<gene>
    <name evidence="8" type="ORF">DB32_001255</name>
</gene>
<dbReference type="OrthoDB" id="5485507at2"/>
<evidence type="ECO:0000313" key="8">
    <source>
        <dbReference type="EMBL" id="AKF04106.1"/>
    </source>
</evidence>
<evidence type="ECO:0000259" key="7">
    <source>
        <dbReference type="PROSITE" id="PS50045"/>
    </source>
</evidence>
<organism evidence="8 9">
    <name type="scientific">Sandaracinus amylolyticus</name>
    <dbReference type="NCBI Taxonomy" id="927083"/>
    <lineage>
        <taxon>Bacteria</taxon>
        <taxon>Pseudomonadati</taxon>
        <taxon>Myxococcota</taxon>
        <taxon>Polyangia</taxon>
        <taxon>Polyangiales</taxon>
        <taxon>Sandaracinaceae</taxon>
        <taxon>Sandaracinus</taxon>
    </lineage>
</organism>
<dbReference type="InterPro" id="IPR008984">
    <property type="entry name" value="SMAD_FHA_dom_sf"/>
</dbReference>
<dbReference type="SMART" id="SM00240">
    <property type="entry name" value="FHA"/>
    <property type="match status" value="1"/>
</dbReference>
<dbReference type="InterPro" id="IPR009057">
    <property type="entry name" value="Homeodomain-like_sf"/>
</dbReference>
<dbReference type="PANTHER" id="PTHR32071">
    <property type="entry name" value="TRANSCRIPTIONAL REGULATORY PROTEIN"/>
    <property type="match status" value="1"/>
</dbReference>
<keyword evidence="5" id="KW-0804">Transcription</keyword>
<proteinExistence type="predicted"/>
<feature type="domain" description="Sigma-54 factor interaction" evidence="7">
    <location>
        <begin position="130"/>
        <end position="363"/>
    </location>
</feature>
<dbReference type="AlphaFoldDB" id="A0A0F6W064"/>
<evidence type="ECO:0000256" key="4">
    <source>
        <dbReference type="ARBA" id="ARBA00023125"/>
    </source>
</evidence>
<dbReference type="Gene3D" id="2.60.200.20">
    <property type="match status" value="1"/>
</dbReference>
<keyword evidence="3" id="KW-0805">Transcription regulation</keyword>
<evidence type="ECO:0000256" key="2">
    <source>
        <dbReference type="ARBA" id="ARBA00022840"/>
    </source>
</evidence>
<keyword evidence="1" id="KW-0547">Nucleotide-binding</keyword>
<dbReference type="InterPro" id="IPR058031">
    <property type="entry name" value="AAA_lid_NorR"/>
</dbReference>
<dbReference type="InterPro" id="IPR032030">
    <property type="entry name" value="YscD_cytoplasmic_dom"/>
</dbReference>
<dbReference type="KEGG" id="samy:DB32_001255"/>
<feature type="domain" description="FHA" evidence="6">
    <location>
        <begin position="40"/>
        <end position="89"/>
    </location>
</feature>
<protein>
    <submittedName>
        <fullName evidence="8">Response regulator of zinc sigma-54-dependent two-component system</fullName>
    </submittedName>
</protein>
<keyword evidence="4" id="KW-0238">DNA-binding</keyword>
<dbReference type="SMART" id="SM00382">
    <property type="entry name" value="AAA"/>
    <property type="match status" value="1"/>
</dbReference>
<dbReference type="InterPro" id="IPR002078">
    <property type="entry name" value="Sigma_54_int"/>
</dbReference>
<dbReference type="STRING" id="927083.DB32_001255"/>
<dbReference type="CDD" id="cd00009">
    <property type="entry name" value="AAA"/>
    <property type="match status" value="1"/>
</dbReference>
<dbReference type="EMBL" id="CP011125">
    <property type="protein sequence ID" value="AKF04106.1"/>
    <property type="molecule type" value="Genomic_DNA"/>
</dbReference>
<dbReference type="GO" id="GO:0003677">
    <property type="term" value="F:DNA binding"/>
    <property type="evidence" value="ECO:0007669"/>
    <property type="project" value="UniProtKB-KW"/>
</dbReference>
<dbReference type="PROSITE" id="PS00675">
    <property type="entry name" value="SIGMA54_INTERACT_1"/>
    <property type="match status" value="1"/>
</dbReference>
<dbReference type="PROSITE" id="PS50006">
    <property type="entry name" value="FHA_DOMAIN"/>
    <property type="match status" value="1"/>
</dbReference>
<keyword evidence="9" id="KW-1185">Reference proteome</keyword>
<reference evidence="8 9" key="1">
    <citation type="submission" date="2015-03" db="EMBL/GenBank/DDBJ databases">
        <title>Genome assembly of Sandaracinus amylolyticus DSM 53668.</title>
        <authorList>
            <person name="Sharma G."/>
            <person name="Subramanian S."/>
        </authorList>
    </citation>
    <scope>NUCLEOTIDE SEQUENCE [LARGE SCALE GENOMIC DNA]</scope>
    <source>
        <strain evidence="8 9">DSM 53668</strain>
    </source>
</reference>
<dbReference type="SUPFAM" id="SSF52540">
    <property type="entry name" value="P-loop containing nucleoside triphosphate hydrolases"/>
    <property type="match status" value="1"/>
</dbReference>
<dbReference type="InterPro" id="IPR025943">
    <property type="entry name" value="Sigma_54_int_dom_ATP-bd_2"/>
</dbReference>
<name>A0A0F6W064_9BACT</name>
<accession>A0A0F6W064</accession>
<dbReference type="SUPFAM" id="SSF46689">
    <property type="entry name" value="Homeodomain-like"/>
    <property type="match status" value="1"/>
</dbReference>
<dbReference type="Pfam" id="PF16697">
    <property type="entry name" value="Yop-YscD_cpl"/>
    <property type="match status" value="1"/>
</dbReference>
<dbReference type="InterPro" id="IPR025944">
    <property type="entry name" value="Sigma_54_int_dom_CS"/>
</dbReference>
<dbReference type="FunFam" id="3.40.50.300:FF:000006">
    <property type="entry name" value="DNA-binding transcriptional regulator NtrC"/>
    <property type="match status" value="1"/>
</dbReference>
<dbReference type="PROSITE" id="PS00676">
    <property type="entry name" value="SIGMA54_INTERACT_2"/>
    <property type="match status" value="1"/>
</dbReference>
<dbReference type="SUPFAM" id="SSF49879">
    <property type="entry name" value="SMAD/FHA domain"/>
    <property type="match status" value="1"/>
</dbReference>
<dbReference type="InterPro" id="IPR003593">
    <property type="entry name" value="AAA+_ATPase"/>
</dbReference>
<dbReference type="Gene3D" id="3.40.50.300">
    <property type="entry name" value="P-loop containing nucleotide triphosphate hydrolases"/>
    <property type="match status" value="1"/>
</dbReference>
<dbReference type="InterPro" id="IPR027417">
    <property type="entry name" value="P-loop_NTPase"/>
</dbReference>
<dbReference type="RefSeq" id="WP_053231485.1">
    <property type="nucleotide sequence ID" value="NZ_CP011125.1"/>
</dbReference>
<evidence type="ECO:0000256" key="1">
    <source>
        <dbReference type="ARBA" id="ARBA00022741"/>
    </source>
</evidence>
<dbReference type="PANTHER" id="PTHR32071:SF117">
    <property type="entry name" value="PTS-DEPENDENT DIHYDROXYACETONE KINASE OPERON REGULATORY PROTEIN-RELATED"/>
    <property type="match status" value="1"/>
</dbReference>
<dbReference type="Pfam" id="PF00158">
    <property type="entry name" value="Sigma54_activat"/>
    <property type="match status" value="1"/>
</dbReference>
<dbReference type="GO" id="GO:0006355">
    <property type="term" value="P:regulation of DNA-templated transcription"/>
    <property type="evidence" value="ECO:0007669"/>
    <property type="project" value="InterPro"/>
</dbReference>
<evidence type="ECO:0000256" key="5">
    <source>
        <dbReference type="ARBA" id="ARBA00023163"/>
    </source>
</evidence>